<gene>
    <name evidence="3" type="ORF">IV203_005235</name>
</gene>
<evidence type="ECO:0000256" key="1">
    <source>
        <dbReference type="ARBA" id="ARBA00022737"/>
    </source>
</evidence>
<dbReference type="OrthoDB" id="185373at2759"/>
<organism evidence="3 4">
    <name type="scientific">Nitzschia inconspicua</name>
    <dbReference type="NCBI Taxonomy" id="303405"/>
    <lineage>
        <taxon>Eukaryota</taxon>
        <taxon>Sar</taxon>
        <taxon>Stramenopiles</taxon>
        <taxon>Ochrophyta</taxon>
        <taxon>Bacillariophyta</taxon>
        <taxon>Bacillariophyceae</taxon>
        <taxon>Bacillariophycidae</taxon>
        <taxon>Bacillariales</taxon>
        <taxon>Bacillariaceae</taxon>
        <taxon>Nitzschia</taxon>
    </lineage>
</organism>
<dbReference type="AlphaFoldDB" id="A0A9K3PFX4"/>
<dbReference type="EMBL" id="JAGRRH010000021">
    <property type="protein sequence ID" value="KAG7346167.1"/>
    <property type="molecule type" value="Genomic_DNA"/>
</dbReference>
<comment type="caution">
    <text evidence="3">The sequence shown here is derived from an EMBL/GenBank/DDBJ whole genome shotgun (WGS) entry which is preliminary data.</text>
</comment>
<accession>A0A9K3PFX4</accession>
<evidence type="ECO:0000313" key="3">
    <source>
        <dbReference type="EMBL" id="KAG7346167.1"/>
    </source>
</evidence>
<feature type="region of interest" description="Disordered" evidence="2">
    <location>
        <begin position="78"/>
        <end position="100"/>
    </location>
</feature>
<dbReference type="InterPro" id="IPR051222">
    <property type="entry name" value="PPR/CCM1_RNA-binding"/>
</dbReference>
<dbReference type="PANTHER" id="PTHR47942:SF63">
    <property type="entry name" value="PENTATRICOPEPTIDE REPEAT-CONTAINING PROTEIN"/>
    <property type="match status" value="1"/>
</dbReference>
<reference evidence="3" key="1">
    <citation type="journal article" date="2021" name="Sci. Rep.">
        <title>Diploid genomic architecture of Nitzschia inconspicua, an elite biomass production diatom.</title>
        <authorList>
            <person name="Oliver A."/>
            <person name="Podell S."/>
            <person name="Pinowska A."/>
            <person name="Traller J.C."/>
            <person name="Smith S.R."/>
            <person name="McClure R."/>
            <person name="Beliaev A."/>
            <person name="Bohutskyi P."/>
            <person name="Hill E.A."/>
            <person name="Rabines A."/>
            <person name="Zheng H."/>
            <person name="Allen L.Z."/>
            <person name="Kuo A."/>
            <person name="Grigoriev I.V."/>
            <person name="Allen A.E."/>
            <person name="Hazlebeck D."/>
            <person name="Allen E.E."/>
        </authorList>
    </citation>
    <scope>NUCLEOTIDE SEQUENCE</scope>
    <source>
        <strain evidence="3">Hildebrandi</strain>
    </source>
</reference>
<sequence length="1024" mass="115141">MKAGQMLSRRGRIFATFRTKSCARSITAKSPSFESGTSSGCCSVHETRSFWQQQQQPGKRRHFSDLSDVESNNDAIGYSRNNAYYQPSRRRNNNRTTPPPEVALDKFTHYCLNPNMVPLGTMTPGSWKDMMEAIESWVTDDNIRKTGYAVDSASRLLDRLLVEYYSTTSAVANGIRQQQRYERLIGLQRLVFHAWIDCSFPDQMLNSSLALFKVEHAFWQLSELLRHDTDEPFPIDEYTALIEACLSVDGKSNDLAAQERGAEKAADLLMKVFSTNRLVQFDAANELLAFAPQISPLFERCVVQVLKSNSKNPIAIDLLELMSELKQREGGWSSLTLPSEAERILLESSLQKSENEQHELQTETKPNQTTAKVSAFEREAIEKRLMDLLQKAGTQERDDDLERLIERTTKVDPSGKLVTALIEYYIRFGDVEKASFWLQRLDDASLKDNAKVVEKVMLLWSKEQGQRIPWRADELLKSITGRLQNPHTGKVPIDFSCIKTIIDMWASSGDKGADRKILDWFSNMVAWSIQLDGATLRTVLRSVQKENALPMLELVSLEILEQWKSLGYDDKVWLAEEAMSASASIGGETSDTVSKLLDRFRDDDIKPTPSVYHSALRAIQPASGSPADILKLVGSFESNLPEIDLSLYTTAVHSLFQFENRSGEIDLICNNALQYIQSNSDGTNAENISQFLENVVRMHTSRKDYPAAGAFIKNSERMLLPSPTDGVTSKACLIPLECYKLMIVRKWYTDKTAPAVKRTFEQLINLFQSGYETLRPDSEIYTGYLRACVALGEHVAAAFDELVDLYKSTGDETLKPTTETFNVVLLSYSRQNIKKTRAGNKSVKLIDLMIDLGVTPDTKSLNSALHNLTKATSKYSFEMATKLLENLEKNNCLPEFDSFTLHLILDACGGDGTTKSDVALKKCLSTFREIREKDMIGPTTYGILSKVLERLLAKGDRADKVAGSILGLCCQDGRLTNEVRDRLRSILSKPAWILQYERNLGPNGEEPHEWSSNVLNESDSEDAA</sequence>
<evidence type="ECO:0000256" key="2">
    <source>
        <dbReference type="SAM" id="MobiDB-lite"/>
    </source>
</evidence>
<reference evidence="3" key="2">
    <citation type="submission" date="2021-04" db="EMBL/GenBank/DDBJ databases">
        <authorList>
            <person name="Podell S."/>
        </authorList>
    </citation>
    <scope>NUCLEOTIDE SEQUENCE</scope>
    <source>
        <strain evidence="3">Hildebrandi</strain>
    </source>
</reference>
<name>A0A9K3PFX4_9STRA</name>
<keyword evidence="1" id="KW-0677">Repeat</keyword>
<dbReference type="PANTHER" id="PTHR47942">
    <property type="entry name" value="TETRATRICOPEPTIDE REPEAT (TPR)-LIKE SUPERFAMILY PROTEIN-RELATED"/>
    <property type="match status" value="1"/>
</dbReference>
<feature type="region of interest" description="Disordered" evidence="2">
    <location>
        <begin position="1004"/>
        <end position="1024"/>
    </location>
</feature>
<protein>
    <submittedName>
        <fullName evidence="3">PPR repeat family protein</fullName>
    </submittedName>
</protein>
<evidence type="ECO:0000313" key="4">
    <source>
        <dbReference type="Proteomes" id="UP000693970"/>
    </source>
</evidence>
<proteinExistence type="predicted"/>
<keyword evidence="4" id="KW-1185">Reference proteome</keyword>
<dbReference type="Proteomes" id="UP000693970">
    <property type="component" value="Unassembled WGS sequence"/>
</dbReference>